<dbReference type="PROSITE" id="PS50908">
    <property type="entry name" value="RWD"/>
    <property type="match status" value="1"/>
</dbReference>
<dbReference type="GO" id="GO:0003723">
    <property type="term" value="F:RNA binding"/>
    <property type="evidence" value="ECO:0007669"/>
    <property type="project" value="UniProtKB-KW"/>
</dbReference>
<dbReference type="PROSITE" id="PS51192">
    <property type="entry name" value="HELICASE_ATP_BIND_1"/>
    <property type="match status" value="1"/>
</dbReference>
<keyword evidence="4" id="KW-0067">ATP-binding</keyword>
<dbReference type="Pfam" id="PF24899">
    <property type="entry name" value="UBA_DHX29"/>
    <property type="match status" value="1"/>
</dbReference>
<dbReference type="GO" id="GO:0005524">
    <property type="term" value="F:ATP binding"/>
    <property type="evidence" value="ECO:0007669"/>
    <property type="project" value="UniProtKB-KW"/>
</dbReference>
<dbReference type="InterPro" id="IPR007502">
    <property type="entry name" value="Helicase-assoc_dom"/>
</dbReference>
<keyword evidence="12" id="KW-1185">Reference proteome</keyword>
<evidence type="ECO:0000259" key="8">
    <source>
        <dbReference type="PROSITE" id="PS50908"/>
    </source>
</evidence>
<keyword evidence="2" id="KW-0378">Hydrolase</keyword>
<dbReference type="PANTHER" id="PTHR18934:SF267">
    <property type="entry name" value="ATP-DEPENDENT RNA HELICASE YLR419W-RELATED"/>
    <property type="match status" value="1"/>
</dbReference>
<dbReference type="Pfam" id="PF07717">
    <property type="entry name" value="OB_NTP_bind"/>
    <property type="match status" value="1"/>
</dbReference>
<dbReference type="Gene3D" id="3.10.110.10">
    <property type="entry name" value="Ubiquitin Conjugating Enzyme"/>
    <property type="match status" value="1"/>
</dbReference>
<evidence type="ECO:0000256" key="4">
    <source>
        <dbReference type="ARBA" id="ARBA00022840"/>
    </source>
</evidence>
<dbReference type="InterPro" id="IPR011709">
    <property type="entry name" value="DEAD-box_helicase_OB_fold"/>
</dbReference>
<keyword evidence="3 11" id="KW-0347">Helicase</keyword>
<sequence>MLLPGPHKDLWAKLDDVKKATPPNQVPFLYNADPFQAERDKKVQKAQAADEHKLKQEQREKQSIVNSVKVTLKSEEHSRSSSPQPAGGETPTTPPTRERRVRFNNVLGMSKTSRSLTESTIRKYHGFQLQSSEVGSKAGTNHAQLMTTLKKLGFEDSQAKEALENNSSLSGSLEWLLIHVPEDDLPELFTRNKHLGSQANVQGGDLKLEYAVREIRKYGFAEEVIRDALARSRGDKRLAMVSLTHRLVSGSDDKNSVETSDSTNEEASVSAWSDEVESLQSIYPENEFKIDKETDKCTVLANLQSANSKSPKISISFWRSSDYPNSIPGLALEVIESAKRIPNYILLDVIKQAGTYAVENFRSDFMIMSICEWINDMFMEIYKSPSKLSEISGAVSGDFEKSLKDKTAGSKGKSTRHRTSNKSAFGPSSEALKQEYDEKLAKSSQLRSMIESRKDLPAWKKQQQIVDLVTKNQITLITGETGSGKSTQVVQFVLDDMISKNTGSACNIICTQPRRISAMGVAQRVADERDTPIGEQVGYVIRGESKVSNNTKLRFVTSGVLLRMIQTDPEGALQGVSHVVVDEVHERSLDSDYLLILLKRICKANKNLKVILMSATVDPKLFINYFDNKVGYTHIEGRTFPVEDHFLDDVIRQTQYIPRSLEDDEDISPNDIGRIIVALKGGVEYDLIVKLINQIHSNLGSDKGSILVFMSGAAEIDKCISTINNSSNGYSYYALPLHASLTPAEQRRVFPAAPAGKRKIVVSTNVAETSITIPDIVAVIDSGRVKETVYDPQSNVVKLVDNWASQAAVTQRRGRAGRVQKGTCYKLYTENIQQNEMLPRPAPEMARAPLEQLYLSVKSMGVGDVRKFLSEALDPPETAALDVARNSLIKAGALESVSDNLTSLGRHISTIPADVRTAKLLILSAMFGCLSTGLTLVSILSLRSPFVSPREKREEAKKAMLGFEGPGHGDLLCAVTAYEQWLEKRNTLSSSGIRNWAKDNYLSIQTLHDISSARKQFLSNLQEIGFISSSNERSIPAYYYGQEGNEALIRAIIGAAMSPNLAEIVFPEKTFKAVSSGTVEQDAEAKGIKFFNDQMERVFIHPSSSLFGVNKFLYDSKYISYATKMSTTKLFINGLTPVSTYGMLFFSNSITVDPLGEGIIVDGWLGLKCWPRVGILVRLLRKLFNSLLDSKFADPRLDISKHEIMDIVQKLIQSDGQYK</sequence>
<dbReference type="InterPro" id="IPR001650">
    <property type="entry name" value="Helicase_C-like"/>
</dbReference>
<feature type="compositionally biased region" description="Polar residues" evidence="7">
    <location>
        <begin position="257"/>
        <end position="269"/>
    </location>
</feature>
<dbReference type="InterPro" id="IPR027417">
    <property type="entry name" value="P-loop_NTPase"/>
</dbReference>
<dbReference type="Pfam" id="PF21010">
    <property type="entry name" value="HA2_C"/>
    <property type="match status" value="1"/>
</dbReference>
<evidence type="ECO:0000256" key="3">
    <source>
        <dbReference type="ARBA" id="ARBA00022806"/>
    </source>
</evidence>
<feature type="domain" description="Helicase C-terminal" evidence="10">
    <location>
        <begin position="691"/>
        <end position="861"/>
    </location>
</feature>
<dbReference type="PROSITE" id="PS51194">
    <property type="entry name" value="HELICASE_CTER"/>
    <property type="match status" value="1"/>
</dbReference>
<dbReference type="Gene3D" id="1.20.120.1080">
    <property type="match status" value="1"/>
</dbReference>
<evidence type="ECO:0000313" key="11">
    <source>
        <dbReference type="EMBL" id="ANB12516.1"/>
    </source>
</evidence>
<dbReference type="Gene3D" id="3.40.50.300">
    <property type="entry name" value="P-loop containing nucleotide triphosphate hydrolases"/>
    <property type="match status" value="2"/>
</dbReference>
<dbReference type="KEGG" id="slb:AWJ20_772"/>
<protein>
    <submittedName>
        <fullName evidence="11">Putative helicase</fullName>
    </submittedName>
</protein>
<evidence type="ECO:0000259" key="9">
    <source>
        <dbReference type="PROSITE" id="PS51192"/>
    </source>
</evidence>
<dbReference type="InterPro" id="IPR056890">
    <property type="entry name" value="UBA_DHX29-like"/>
</dbReference>
<dbReference type="SMART" id="SM00847">
    <property type="entry name" value="HA2"/>
    <property type="match status" value="1"/>
</dbReference>
<feature type="domain" description="Helicase ATP-binding" evidence="9">
    <location>
        <begin position="466"/>
        <end position="635"/>
    </location>
</feature>
<dbReference type="InterPro" id="IPR011545">
    <property type="entry name" value="DEAD/DEAH_box_helicase_dom"/>
</dbReference>
<evidence type="ECO:0000313" key="12">
    <source>
        <dbReference type="Proteomes" id="UP000189580"/>
    </source>
</evidence>
<feature type="compositionally biased region" description="Basic and acidic residues" evidence="7">
    <location>
        <begin position="39"/>
        <end position="62"/>
    </location>
</feature>
<dbReference type="Pfam" id="PF00270">
    <property type="entry name" value="DEAD"/>
    <property type="match status" value="1"/>
</dbReference>
<evidence type="ECO:0000256" key="2">
    <source>
        <dbReference type="ARBA" id="ARBA00022801"/>
    </source>
</evidence>
<dbReference type="Pfam" id="PF05773">
    <property type="entry name" value="RWD"/>
    <property type="match status" value="1"/>
</dbReference>
<dbReference type="PROSITE" id="PS00690">
    <property type="entry name" value="DEAH_ATP_HELICASE"/>
    <property type="match status" value="1"/>
</dbReference>
<dbReference type="AlphaFoldDB" id="A0A167D5R3"/>
<feature type="region of interest" description="Disordered" evidence="7">
    <location>
        <begin position="39"/>
        <end position="101"/>
    </location>
</feature>
<dbReference type="FunFam" id="3.40.50.300:FF:000526">
    <property type="entry name" value="DExH-box ATP-dependent RNA helicase DExH3"/>
    <property type="match status" value="1"/>
</dbReference>
<dbReference type="InterPro" id="IPR059023">
    <property type="entry name" value="RNA_hel_CTD"/>
</dbReference>
<evidence type="ECO:0000256" key="7">
    <source>
        <dbReference type="SAM" id="MobiDB-lite"/>
    </source>
</evidence>
<dbReference type="Proteomes" id="UP000189580">
    <property type="component" value="Chromosome a"/>
</dbReference>
<dbReference type="Pfam" id="PF26026">
    <property type="entry name" value="RNA_hel_CTD"/>
    <property type="match status" value="1"/>
</dbReference>
<proteinExistence type="inferred from homology"/>
<dbReference type="InterPro" id="IPR009060">
    <property type="entry name" value="UBA-like_sf"/>
</dbReference>
<dbReference type="Pfam" id="PF00271">
    <property type="entry name" value="Helicase_C"/>
    <property type="match status" value="1"/>
</dbReference>
<dbReference type="RefSeq" id="XP_018734993.1">
    <property type="nucleotide sequence ID" value="XM_018882734.1"/>
</dbReference>
<keyword evidence="5" id="KW-0694">RNA-binding</keyword>
<dbReference type="CDD" id="cd17917">
    <property type="entry name" value="DEXHc_RHA-like"/>
    <property type="match status" value="1"/>
</dbReference>
<dbReference type="SMART" id="SM00490">
    <property type="entry name" value="HELICc"/>
    <property type="match status" value="1"/>
</dbReference>
<feature type="region of interest" description="Disordered" evidence="7">
    <location>
        <begin position="250"/>
        <end position="269"/>
    </location>
</feature>
<reference evidence="11 12" key="1">
    <citation type="submission" date="2016-02" db="EMBL/GenBank/DDBJ databases">
        <title>Complete genome sequence and transcriptome regulation of the pentose utilising yeast Sugiyamaella lignohabitans.</title>
        <authorList>
            <person name="Bellasio M."/>
            <person name="Peymann A."/>
            <person name="Valli M."/>
            <person name="Sipitzky M."/>
            <person name="Graf A."/>
            <person name="Sauer M."/>
            <person name="Marx H."/>
            <person name="Mattanovich D."/>
        </authorList>
    </citation>
    <scope>NUCLEOTIDE SEQUENCE [LARGE SCALE GENOMIC DNA]</scope>
    <source>
        <strain evidence="11 12">CBS 10342</strain>
    </source>
</reference>
<dbReference type="SUPFAM" id="SSF54495">
    <property type="entry name" value="UBC-like"/>
    <property type="match status" value="1"/>
</dbReference>
<name>A0A167D5R3_9ASCO</name>
<dbReference type="OrthoDB" id="5600252at2759"/>
<dbReference type="EMBL" id="CP014501">
    <property type="protein sequence ID" value="ANB12516.1"/>
    <property type="molecule type" value="Genomic_DNA"/>
</dbReference>
<accession>A0A167D5R3</accession>
<evidence type="ECO:0000259" key="10">
    <source>
        <dbReference type="PROSITE" id="PS51194"/>
    </source>
</evidence>
<dbReference type="SMART" id="SM00487">
    <property type="entry name" value="DEXDc"/>
    <property type="match status" value="1"/>
</dbReference>
<feature type="domain" description="RWD" evidence="8">
    <location>
        <begin position="274"/>
        <end position="381"/>
    </location>
</feature>
<comment type="similarity">
    <text evidence="6">Belongs to the DExH box helicase family.</text>
</comment>
<evidence type="ECO:0000256" key="6">
    <source>
        <dbReference type="ARBA" id="ARBA00060772"/>
    </source>
</evidence>
<dbReference type="CDD" id="cd18791">
    <property type="entry name" value="SF2_C_RHA"/>
    <property type="match status" value="1"/>
</dbReference>
<evidence type="ECO:0000256" key="5">
    <source>
        <dbReference type="ARBA" id="ARBA00022884"/>
    </source>
</evidence>
<dbReference type="SUPFAM" id="SSF52540">
    <property type="entry name" value="P-loop containing nucleoside triphosphate hydrolases"/>
    <property type="match status" value="1"/>
</dbReference>
<dbReference type="InterPro" id="IPR016135">
    <property type="entry name" value="UBQ-conjugating_enzyme/RWD"/>
</dbReference>
<dbReference type="GO" id="GO:0008186">
    <property type="term" value="F:ATP-dependent activity, acting on RNA"/>
    <property type="evidence" value="ECO:0007669"/>
    <property type="project" value="UniProtKB-ARBA"/>
</dbReference>
<dbReference type="CDD" id="cd23827">
    <property type="entry name" value="RWD_YLR419W-like"/>
    <property type="match status" value="1"/>
</dbReference>
<feature type="region of interest" description="Disordered" evidence="7">
    <location>
        <begin position="404"/>
        <end position="428"/>
    </location>
</feature>
<dbReference type="InterPro" id="IPR002464">
    <property type="entry name" value="DNA/RNA_helicase_DEAH_CS"/>
</dbReference>
<dbReference type="SMART" id="SM00591">
    <property type="entry name" value="RWD"/>
    <property type="match status" value="1"/>
</dbReference>
<dbReference type="SUPFAM" id="SSF46934">
    <property type="entry name" value="UBA-like"/>
    <property type="match status" value="1"/>
</dbReference>
<dbReference type="GeneID" id="30037841"/>
<dbReference type="GO" id="GO:0004386">
    <property type="term" value="F:helicase activity"/>
    <property type="evidence" value="ECO:0007669"/>
    <property type="project" value="UniProtKB-KW"/>
</dbReference>
<dbReference type="PANTHER" id="PTHR18934">
    <property type="entry name" value="ATP-DEPENDENT RNA HELICASE"/>
    <property type="match status" value="1"/>
</dbReference>
<dbReference type="GO" id="GO:1990904">
    <property type="term" value="C:ribonucleoprotein complex"/>
    <property type="evidence" value="ECO:0007669"/>
    <property type="project" value="UniProtKB-ARBA"/>
</dbReference>
<evidence type="ECO:0000256" key="1">
    <source>
        <dbReference type="ARBA" id="ARBA00022741"/>
    </source>
</evidence>
<keyword evidence="1" id="KW-0547">Nucleotide-binding</keyword>
<dbReference type="InterPro" id="IPR014001">
    <property type="entry name" value="Helicase_ATP-bd"/>
</dbReference>
<dbReference type="GO" id="GO:0016787">
    <property type="term" value="F:hydrolase activity"/>
    <property type="evidence" value="ECO:0007669"/>
    <property type="project" value="UniProtKB-KW"/>
</dbReference>
<gene>
    <name evidence="11" type="ORF">AWJ20_772</name>
</gene>
<dbReference type="InterPro" id="IPR006575">
    <property type="entry name" value="RWD_dom"/>
</dbReference>
<organism evidence="11 12">
    <name type="scientific">Sugiyamaella lignohabitans</name>
    <dbReference type="NCBI Taxonomy" id="796027"/>
    <lineage>
        <taxon>Eukaryota</taxon>
        <taxon>Fungi</taxon>
        <taxon>Dikarya</taxon>
        <taxon>Ascomycota</taxon>
        <taxon>Saccharomycotina</taxon>
        <taxon>Dipodascomycetes</taxon>
        <taxon>Dipodascales</taxon>
        <taxon>Trichomonascaceae</taxon>
        <taxon>Sugiyamaella</taxon>
    </lineage>
</organism>